<dbReference type="InterPro" id="IPR035906">
    <property type="entry name" value="MetI-like_sf"/>
</dbReference>
<gene>
    <name evidence="9" type="ordered locus">Desdi_2972</name>
</gene>
<dbReference type="RefSeq" id="WP_015263340.1">
    <property type="nucleotide sequence ID" value="NC_019903.1"/>
</dbReference>
<evidence type="ECO:0000256" key="7">
    <source>
        <dbReference type="RuleBase" id="RU363032"/>
    </source>
</evidence>
<dbReference type="GO" id="GO:0055085">
    <property type="term" value="P:transmembrane transport"/>
    <property type="evidence" value="ECO:0007669"/>
    <property type="project" value="InterPro"/>
</dbReference>
<evidence type="ECO:0000256" key="5">
    <source>
        <dbReference type="ARBA" id="ARBA00022989"/>
    </source>
</evidence>
<keyword evidence="10" id="KW-1185">Reference proteome</keyword>
<dbReference type="AlphaFoldDB" id="L0F969"/>
<feature type="transmembrane region" description="Helical" evidence="7">
    <location>
        <begin position="194"/>
        <end position="216"/>
    </location>
</feature>
<evidence type="ECO:0000256" key="2">
    <source>
        <dbReference type="ARBA" id="ARBA00022448"/>
    </source>
</evidence>
<dbReference type="PROSITE" id="PS50928">
    <property type="entry name" value="ABC_TM1"/>
    <property type="match status" value="1"/>
</dbReference>
<protein>
    <submittedName>
        <fullName evidence="9">ABC-type nitrate/sulfonate/bicarbonate transport system, permease component</fullName>
    </submittedName>
</protein>
<evidence type="ECO:0000256" key="3">
    <source>
        <dbReference type="ARBA" id="ARBA00022475"/>
    </source>
</evidence>
<keyword evidence="2 7" id="KW-0813">Transport</keyword>
<feature type="transmembrane region" description="Helical" evidence="7">
    <location>
        <begin position="58"/>
        <end position="87"/>
    </location>
</feature>
<dbReference type="CDD" id="cd06261">
    <property type="entry name" value="TM_PBP2"/>
    <property type="match status" value="1"/>
</dbReference>
<dbReference type="STRING" id="871963.Desdi_2972"/>
<organism evidence="9 10">
    <name type="scientific">Desulfitobacterium dichloroeliminans (strain LMG P-21439 / DCA1)</name>
    <dbReference type="NCBI Taxonomy" id="871963"/>
    <lineage>
        <taxon>Bacteria</taxon>
        <taxon>Bacillati</taxon>
        <taxon>Bacillota</taxon>
        <taxon>Clostridia</taxon>
        <taxon>Eubacteriales</taxon>
        <taxon>Desulfitobacteriaceae</taxon>
        <taxon>Desulfitobacterium</taxon>
    </lineage>
</organism>
<keyword evidence="6 7" id="KW-0472">Membrane</keyword>
<name>L0F969_DESDL</name>
<evidence type="ECO:0000256" key="6">
    <source>
        <dbReference type="ARBA" id="ARBA00023136"/>
    </source>
</evidence>
<reference evidence="10" key="1">
    <citation type="submission" date="2012-02" db="EMBL/GenBank/DDBJ databases">
        <title>Complete sequence of Desulfitobacterium dichloroeliminans LMG P-21439.</title>
        <authorList>
            <person name="Lucas S."/>
            <person name="Han J."/>
            <person name="Lapidus A."/>
            <person name="Cheng J.-F."/>
            <person name="Goodwin L."/>
            <person name="Pitluck S."/>
            <person name="Peters L."/>
            <person name="Ovchinnikova G."/>
            <person name="Teshima H."/>
            <person name="Detter J.C."/>
            <person name="Han C."/>
            <person name="Tapia R."/>
            <person name="Land M."/>
            <person name="Hauser L."/>
            <person name="Kyrpides N."/>
            <person name="Ivanova N."/>
            <person name="Pagani I."/>
            <person name="Kruse T."/>
            <person name="de Vos W.M."/>
            <person name="Boon N."/>
            <person name="Smidt H."/>
            <person name="Woyke T."/>
        </authorList>
    </citation>
    <scope>NUCLEOTIDE SEQUENCE [LARGE SCALE GENOMIC DNA]</scope>
    <source>
        <strain evidence="10">LMG P-21439 / DCA1</strain>
    </source>
</reference>
<dbReference type="Pfam" id="PF00528">
    <property type="entry name" value="BPD_transp_1"/>
    <property type="match status" value="1"/>
</dbReference>
<keyword evidence="3" id="KW-1003">Cell membrane</keyword>
<dbReference type="Gene3D" id="1.10.3720.10">
    <property type="entry name" value="MetI-like"/>
    <property type="match status" value="1"/>
</dbReference>
<dbReference type="Proteomes" id="UP000010797">
    <property type="component" value="Chromosome"/>
</dbReference>
<keyword evidence="5 7" id="KW-1133">Transmembrane helix</keyword>
<feature type="transmembrane region" description="Helical" evidence="7">
    <location>
        <begin position="228"/>
        <end position="249"/>
    </location>
</feature>
<dbReference type="PANTHER" id="PTHR30151:SF16">
    <property type="entry name" value="ABC TRANSPORTER PERMEASE PROTEIN"/>
    <property type="match status" value="1"/>
</dbReference>
<proteinExistence type="inferred from homology"/>
<evidence type="ECO:0000259" key="8">
    <source>
        <dbReference type="PROSITE" id="PS50928"/>
    </source>
</evidence>
<dbReference type="OrthoDB" id="9796361at2"/>
<comment type="similarity">
    <text evidence="7">Belongs to the binding-protein-dependent transport system permease family.</text>
</comment>
<dbReference type="KEGG" id="ddl:Desdi_2972"/>
<dbReference type="InterPro" id="IPR000515">
    <property type="entry name" value="MetI-like"/>
</dbReference>
<dbReference type="eggNOG" id="COG0600">
    <property type="taxonomic scope" value="Bacteria"/>
</dbReference>
<comment type="subcellular location">
    <subcellularLocation>
        <location evidence="1 7">Cell membrane</location>
        <topology evidence="1 7">Multi-pass membrane protein</topology>
    </subcellularLocation>
</comment>
<feature type="domain" description="ABC transmembrane type-1" evidence="8">
    <location>
        <begin position="61"/>
        <end position="246"/>
    </location>
</feature>
<accession>L0F969</accession>
<dbReference type="GO" id="GO:0005886">
    <property type="term" value="C:plasma membrane"/>
    <property type="evidence" value="ECO:0007669"/>
    <property type="project" value="UniProtKB-SubCell"/>
</dbReference>
<dbReference type="HOGENOM" id="CLU_046113_1_4_9"/>
<dbReference type="EMBL" id="CP003344">
    <property type="protein sequence ID" value="AGA70379.1"/>
    <property type="molecule type" value="Genomic_DNA"/>
</dbReference>
<evidence type="ECO:0000313" key="9">
    <source>
        <dbReference type="EMBL" id="AGA70379.1"/>
    </source>
</evidence>
<feature type="transmembrane region" description="Helical" evidence="7">
    <location>
        <begin position="125"/>
        <end position="144"/>
    </location>
</feature>
<dbReference type="SUPFAM" id="SSF161098">
    <property type="entry name" value="MetI-like"/>
    <property type="match status" value="1"/>
</dbReference>
<evidence type="ECO:0000256" key="4">
    <source>
        <dbReference type="ARBA" id="ARBA00022692"/>
    </source>
</evidence>
<sequence length="260" mass="28523">MMNTGSYRKLKTRLFWMIAILAAWEMTAQSGVFPTSIFPSLLVIVRALGDSVVRGEIIIQTGFSLALILQGLLISLLAAIMISSLAISNKVVDGLVDTLVAIAHPLPGIALLPLIIIWFGTGTVSILVIIIHSVIWPLILNMMTGFRSIPPIYKEVGLNLGLNRFRIIKDILIPASLPYALSGLRIGWARAWRALISAEMIFGAVGANGGLGWYIFKQRVFMDTPGLFAGLFVIVLIGIIVEDFFFAVIEERTIKKWGMI</sequence>
<dbReference type="PANTHER" id="PTHR30151">
    <property type="entry name" value="ALKANE SULFONATE ABC TRANSPORTER-RELATED, MEMBRANE SUBUNIT"/>
    <property type="match status" value="1"/>
</dbReference>
<keyword evidence="4 7" id="KW-0812">Transmembrane</keyword>
<evidence type="ECO:0000256" key="1">
    <source>
        <dbReference type="ARBA" id="ARBA00004651"/>
    </source>
</evidence>
<evidence type="ECO:0000313" key="10">
    <source>
        <dbReference type="Proteomes" id="UP000010797"/>
    </source>
</evidence>